<evidence type="ECO:0000313" key="2">
    <source>
        <dbReference type="EMBL" id="MBO8439706.1"/>
    </source>
</evidence>
<dbReference type="Gene3D" id="3.30.70.100">
    <property type="match status" value="1"/>
</dbReference>
<comment type="caution">
    <text evidence="2">The sequence shown here is derived from an EMBL/GenBank/DDBJ whole genome shotgun (WGS) entry which is preliminary data.</text>
</comment>
<dbReference type="SMART" id="SM00886">
    <property type="entry name" value="Dabb"/>
    <property type="match status" value="1"/>
</dbReference>
<proteinExistence type="predicted"/>
<reference evidence="2" key="1">
    <citation type="submission" date="2020-10" db="EMBL/GenBank/DDBJ databases">
        <authorList>
            <person name="Gilroy R."/>
        </authorList>
    </citation>
    <scope>NUCLEOTIDE SEQUENCE</scope>
    <source>
        <strain evidence="2">3924</strain>
    </source>
</reference>
<dbReference type="EMBL" id="JADIMV010000058">
    <property type="protein sequence ID" value="MBO8439706.1"/>
    <property type="molecule type" value="Genomic_DNA"/>
</dbReference>
<evidence type="ECO:0000313" key="3">
    <source>
        <dbReference type="Proteomes" id="UP000712007"/>
    </source>
</evidence>
<dbReference type="SUPFAM" id="SSF54909">
    <property type="entry name" value="Dimeric alpha+beta barrel"/>
    <property type="match status" value="1"/>
</dbReference>
<dbReference type="PROSITE" id="PS51502">
    <property type="entry name" value="S_R_A_B_BARREL"/>
    <property type="match status" value="1"/>
</dbReference>
<organism evidence="2 3">
    <name type="scientific">Candidatus Aphodosoma intestinipullorum</name>
    <dbReference type="NCBI Taxonomy" id="2840674"/>
    <lineage>
        <taxon>Bacteria</taxon>
        <taxon>Pseudomonadati</taxon>
        <taxon>Bacteroidota</taxon>
        <taxon>Bacteroidia</taxon>
        <taxon>Bacteroidales</taxon>
        <taxon>Candidatus Aphodosoma</taxon>
    </lineage>
</organism>
<evidence type="ECO:0000259" key="1">
    <source>
        <dbReference type="PROSITE" id="PS51502"/>
    </source>
</evidence>
<accession>A0A940DJR6</accession>
<reference evidence="2" key="2">
    <citation type="journal article" date="2021" name="PeerJ">
        <title>Extensive microbial diversity within the chicken gut microbiome revealed by metagenomics and culture.</title>
        <authorList>
            <person name="Gilroy R."/>
            <person name="Ravi A."/>
            <person name="Getino M."/>
            <person name="Pursley I."/>
            <person name="Horton D.L."/>
            <person name="Alikhan N.F."/>
            <person name="Baker D."/>
            <person name="Gharbi K."/>
            <person name="Hall N."/>
            <person name="Watson M."/>
            <person name="Adriaenssens E.M."/>
            <person name="Foster-Nyarko E."/>
            <person name="Jarju S."/>
            <person name="Secka A."/>
            <person name="Antonio M."/>
            <person name="Oren A."/>
            <person name="Chaudhuri R.R."/>
            <person name="La Ragione R."/>
            <person name="Hildebrand F."/>
            <person name="Pallen M.J."/>
        </authorList>
    </citation>
    <scope>NUCLEOTIDE SEQUENCE</scope>
    <source>
        <strain evidence="2">3924</strain>
    </source>
</reference>
<dbReference type="InterPro" id="IPR011008">
    <property type="entry name" value="Dimeric_a/b-barrel"/>
</dbReference>
<protein>
    <submittedName>
        <fullName evidence="2">Dabb family protein</fullName>
    </submittedName>
</protein>
<dbReference type="Pfam" id="PF07876">
    <property type="entry name" value="Dabb"/>
    <property type="match status" value="1"/>
</dbReference>
<gene>
    <name evidence="2" type="ORF">IAC51_03550</name>
</gene>
<feature type="domain" description="Stress-response A/B barrel" evidence="1">
    <location>
        <begin position="2"/>
        <end position="94"/>
    </location>
</feature>
<name>A0A940DJR6_9BACT</name>
<dbReference type="AlphaFoldDB" id="A0A940DJR6"/>
<dbReference type="InterPro" id="IPR013097">
    <property type="entry name" value="Dabb"/>
</dbReference>
<dbReference type="Proteomes" id="UP000712007">
    <property type="component" value="Unassembled WGS sequence"/>
</dbReference>
<sequence>MVKHIVCFKLADNSAENCQKTRDIILSMRGKVPSAKSVDAHIDQLHSPRSFDIILEAIVEDWQKLDEYQNDAYHCNVVKKHMGEVASQSIALDFEI</sequence>